<sequence length="237" mass="26736">MTCNVQFYRMPFGGSTRRTITQRVEDNSDHAHVASKRAHSLIIHLLNAAPPMGFEHFISELANVITPRSAIYRTDSSPRAIDEVSVVPVAFFWTEADAWRDLPTVCPDATYAMAFTILTQPPLHSLALSYHLLKMVAEVFEECDDDELPEVLGLAYRFYGDSICGIVAFNRGMSPQYQKQTERLDDDDSANTTHAGHPVSFNHETPEHRAALHLPSVTLARAWVRVSRMIERDRLDP</sequence>
<evidence type="ECO:0000256" key="1">
    <source>
        <dbReference type="SAM" id="MobiDB-lite"/>
    </source>
</evidence>
<name>A0A4Y7TIW6_COPMI</name>
<comment type="caution">
    <text evidence="2">The sequence shown here is derived from an EMBL/GenBank/DDBJ whole genome shotgun (WGS) entry which is preliminary data.</text>
</comment>
<evidence type="ECO:0000313" key="2">
    <source>
        <dbReference type="EMBL" id="TEB33492.1"/>
    </source>
</evidence>
<protein>
    <submittedName>
        <fullName evidence="2">Uncharacterized protein</fullName>
    </submittedName>
</protein>
<dbReference type="AlphaFoldDB" id="A0A4Y7TIW6"/>
<dbReference type="Proteomes" id="UP000298030">
    <property type="component" value="Unassembled WGS sequence"/>
</dbReference>
<organism evidence="2 3">
    <name type="scientific">Coprinellus micaceus</name>
    <name type="common">Glistening ink-cap mushroom</name>
    <name type="synonym">Coprinus micaceus</name>
    <dbReference type="NCBI Taxonomy" id="71717"/>
    <lineage>
        <taxon>Eukaryota</taxon>
        <taxon>Fungi</taxon>
        <taxon>Dikarya</taxon>
        <taxon>Basidiomycota</taxon>
        <taxon>Agaricomycotina</taxon>
        <taxon>Agaricomycetes</taxon>
        <taxon>Agaricomycetidae</taxon>
        <taxon>Agaricales</taxon>
        <taxon>Agaricineae</taxon>
        <taxon>Psathyrellaceae</taxon>
        <taxon>Coprinellus</taxon>
    </lineage>
</organism>
<feature type="region of interest" description="Disordered" evidence="1">
    <location>
        <begin position="184"/>
        <end position="204"/>
    </location>
</feature>
<gene>
    <name evidence="2" type="ORF">FA13DRAFT_157612</name>
</gene>
<dbReference type="OrthoDB" id="2996166at2759"/>
<accession>A0A4Y7TIW6</accession>
<evidence type="ECO:0000313" key="3">
    <source>
        <dbReference type="Proteomes" id="UP000298030"/>
    </source>
</evidence>
<proteinExistence type="predicted"/>
<reference evidence="2 3" key="1">
    <citation type="journal article" date="2019" name="Nat. Ecol. Evol.">
        <title>Megaphylogeny resolves global patterns of mushroom evolution.</title>
        <authorList>
            <person name="Varga T."/>
            <person name="Krizsan K."/>
            <person name="Foldi C."/>
            <person name="Dima B."/>
            <person name="Sanchez-Garcia M."/>
            <person name="Sanchez-Ramirez S."/>
            <person name="Szollosi G.J."/>
            <person name="Szarkandi J.G."/>
            <person name="Papp V."/>
            <person name="Albert L."/>
            <person name="Andreopoulos W."/>
            <person name="Angelini C."/>
            <person name="Antonin V."/>
            <person name="Barry K.W."/>
            <person name="Bougher N.L."/>
            <person name="Buchanan P."/>
            <person name="Buyck B."/>
            <person name="Bense V."/>
            <person name="Catcheside P."/>
            <person name="Chovatia M."/>
            <person name="Cooper J."/>
            <person name="Damon W."/>
            <person name="Desjardin D."/>
            <person name="Finy P."/>
            <person name="Geml J."/>
            <person name="Haridas S."/>
            <person name="Hughes K."/>
            <person name="Justo A."/>
            <person name="Karasinski D."/>
            <person name="Kautmanova I."/>
            <person name="Kiss B."/>
            <person name="Kocsube S."/>
            <person name="Kotiranta H."/>
            <person name="LaButti K.M."/>
            <person name="Lechner B.E."/>
            <person name="Liimatainen K."/>
            <person name="Lipzen A."/>
            <person name="Lukacs Z."/>
            <person name="Mihaltcheva S."/>
            <person name="Morgado L.N."/>
            <person name="Niskanen T."/>
            <person name="Noordeloos M.E."/>
            <person name="Ohm R.A."/>
            <person name="Ortiz-Santana B."/>
            <person name="Ovrebo C."/>
            <person name="Racz N."/>
            <person name="Riley R."/>
            <person name="Savchenko A."/>
            <person name="Shiryaev A."/>
            <person name="Soop K."/>
            <person name="Spirin V."/>
            <person name="Szebenyi C."/>
            <person name="Tomsovsky M."/>
            <person name="Tulloss R.E."/>
            <person name="Uehling J."/>
            <person name="Grigoriev I.V."/>
            <person name="Vagvolgyi C."/>
            <person name="Papp T."/>
            <person name="Martin F.M."/>
            <person name="Miettinen O."/>
            <person name="Hibbett D.S."/>
            <person name="Nagy L.G."/>
        </authorList>
    </citation>
    <scope>NUCLEOTIDE SEQUENCE [LARGE SCALE GENOMIC DNA]</scope>
    <source>
        <strain evidence="2 3">FP101781</strain>
    </source>
</reference>
<dbReference type="EMBL" id="QPFP01000012">
    <property type="protein sequence ID" value="TEB33492.1"/>
    <property type="molecule type" value="Genomic_DNA"/>
</dbReference>
<keyword evidence="3" id="KW-1185">Reference proteome</keyword>